<dbReference type="InterPro" id="IPR036249">
    <property type="entry name" value="Thioredoxin-like_sf"/>
</dbReference>
<dbReference type="Gene3D" id="3.40.30.10">
    <property type="entry name" value="Glutaredoxin"/>
    <property type="match status" value="1"/>
</dbReference>
<dbReference type="AlphaFoldDB" id="A0A315Z7L8"/>
<keyword evidence="3" id="KW-1185">Reference proteome</keyword>
<dbReference type="Pfam" id="PF13899">
    <property type="entry name" value="Thioredoxin_7"/>
    <property type="match status" value="1"/>
</dbReference>
<evidence type="ECO:0000313" key="2">
    <source>
        <dbReference type="EMBL" id="PWJ39200.1"/>
    </source>
</evidence>
<dbReference type="PANTHER" id="PTHR32234">
    <property type="entry name" value="THIOL:DISULFIDE INTERCHANGE PROTEIN DSBD"/>
    <property type="match status" value="1"/>
</dbReference>
<dbReference type="Proteomes" id="UP000245535">
    <property type="component" value="Unassembled WGS sequence"/>
</dbReference>
<dbReference type="EMBL" id="QGDO01000006">
    <property type="protein sequence ID" value="PWJ39200.1"/>
    <property type="molecule type" value="Genomic_DNA"/>
</dbReference>
<evidence type="ECO:0000256" key="1">
    <source>
        <dbReference type="SAM" id="SignalP"/>
    </source>
</evidence>
<proteinExistence type="predicted"/>
<dbReference type="RefSeq" id="WP_245935638.1">
    <property type="nucleotide sequence ID" value="NZ_QGDO01000006.1"/>
</dbReference>
<dbReference type="GO" id="GO:0045454">
    <property type="term" value="P:cell redox homeostasis"/>
    <property type="evidence" value="ECO:0007669"/>
    <property type="project" value="TreeGrafter"/>
</dbReference>
<name>A0A315Z7L8_SEDFL</name>
<comment type="caution">
    <text evidence="2">The sequence shown here is derived from an EMBL/GenBank/DDBJ whole genome shotgun (WGS) entry which is preliminary data.</text>
</comment>
<dbReference type="GO" id="GO:0015035">
    <property type="term" value="F:protein-disulfide reductase activity"/>
    <property type="evidence" value="ECO:0007669"/>
    <property type="project" value="TreeGrafter"/>
</dbReference>
<gene>
    <name evidence="2" type="ORF">BC781_106101</name>
</gene>
<dbReference type="SUPFAM" id="SSF52833">
    <property type="entry name" value="Thioredoxin-like"/>
    <property type="match status" value="1"/>
</dbReference>
<dbReference type="PANTHER" id="PTHR32234:SF0">
    <property type="entry name" value="THIOL:DISULFIDE INTERCHANGE PROTEIN DSBD"/>
    <property type="match status" value="1"/>
</dbReference>
<evidence type="ECO:0000313" key="3">
    <source>
        <dbReference type="Proteomes" id="UP000245535"/>
    </source>
</evidence>
<protein>
    <submittedName>
        <fullName evidence="2">Thioredoxin-related protein</fullName>
    </submittedName>
</protein>
<organism evidence="2 3">
    <name type="scientific">Sediminitomix flava</name>
    <dbReference type="NCBI Taxonomy" id="379075"/>
    <lineage>
        <taxon>Bacteria</taxon>
        <taxon>Pseudomonadati</taxon>
        <taxon>Bacteroidota</taxon>
        <taxon>Cytophagia</taxon>
        <taxon>Cytophagales</taxon>
        <taxon>Flammeovirgaceae</taxon>
        <taxon>Sediminitomix</taxon>
    </lineage>
</organism>
<accession>A0A315Z7L8</accession>
<feature type="signal peptide" evidence="1">
    <location>
        <begin position="1"/>
        <end position="20"/>
    </location>
</feature>
<reference evidence="2 3" key="1">
    <citation type="submission" date="2018-03" db="EMBL/GenBank/DDBJ databases">
        <title>Genomic Encyclopedia of Archaeal and Bacterial Type Strains, Phase II (KMG-II): from individual species to whole genera.</title>
        <authorList>
            <person name="Goeker M."/>
        </authorList>
    </citation>
    <scope>NUCLEOTIDE SEQUENCE [LARGE SCALE GENOMIC DNA]</scope>
    <source>
        <strain evidence="2 3">DSM 28229</strain>
    </source>
</reference>
<keyword evidence="1" id="KW-0732">Signal</keyword>
<sequence length="161" mass="18447">MMKKILLVALFQFVCLLGMAQKHKIYDPSLDGQKQLTEAIALAKQDGKHVFVQVGGNWCSWCIKFHKFVGGNETLKQILEDNYVVVKLNYSNDNKNEKALAQLNYPQRFGYPSFVILDGNGNRLHTQDSGYLESGQGYDEAKVKRFFELWTPNALDPKHYQ</sequence>
<feature type="chain" id="PRO_5016389255" evidence="1">
    <location>
        <begin position="21"/>
        <end position="161"/>
    </location>
</feature>